<accession>A0A9P7BMJ2</accession>
<dbReference type="AlphaFoldDB" id="A0A9P7BMJ2"/>
<name>A0A9P7BMJ2_RHIOR</name>
<gene>
    <name evidence="1" type="ORF">G6F64_011310</name>
</gene>
<evidence type="ECO:0000313" key="2">
    <source>
        <dbReference type="Proteomes" id="UP000716291"/>
    </source>
</evidence>
<dbReference type="Proteomes" id="UP000716291">
    <property type="component" value="Unassembled WGS sequence"/>
</dbReference>
<dbReference type="EMBL" id="JAANQT010002694">
    <property type="protein sequence ID" value="KAG1301999.1"/>
    <property type="molecule type" value="Genomic_DNA"/>
</dbReference>
<comment type="caution">
    <text evidence="1">The sequence shown here is derived from an EMBL/GenBank/DDBJ whole genome shotgun (WGS) entry which is preliminary data.</text>
</comment>
<protein>
    <submittedName>
        <fullName evidence="1">Uncharacterized protein</fullName>
    </submittedName>
</protein>
<evidence type="ECO:0000313" key="1">
    <source>
        <dbReference type="EMBL" id="KAG1301999.1"/>
    </source>
</evidence>
<reference evidence="1" key="1">
    <citation type="journal article" date="2020" name="Microb. Genom.">
        <title>Genetic diversity of clinical and environmental Mucorales isolates obtained from an investigation of mucormycosis cases among solid organ transplant recipients.</title>
        <authorList>
            <person name="Nguyen M.H."/>
            <person name="Kaul D."/>
            <person name="Muto C."/>
            <person name="Cheng S.J."/>
            <person name="Richter R.A."/>
            <person name="Bruno V.M."/>
            <person name="Liu G."/>
            <person name="Beyhan S."/>
            <person name="Sundermann A.J."/>
            <person name="Mounaud S."/>
            <person name="Pasculle A.W."/>
            <person name="Nierman W.C."/>
            <person name="Driscoll E."/>
            <person name="Cumbie R."/>
            <person name="Clancy C.J."/>
            <person name="Dupont C.L."/>
        </authorList>
    </citation>
    <scope>NUCLEOTIDE SEQUENCE</scope>
    <source>
        <strain evidence="1">GL11</strain>
    </source>
</reference>
<organism evidence="1 2">
    <name type="scientific">Rhizopus oryzae</name>
    <name type="common">Mucormycosis agent</name>
    <name type="synonym">Rhizopus arrhizus var. delemar</name>
    <dbReference type="NCBI Taxonomy" id="64495"/>
    <lineage>
        <taxon>Eukaryota</taxon>
        <taxon>Fungi</taxon>
        <taxon>Fungi incertae sedis</taxon>
        <taxon>Mucoromycota</taxon>
        <taxon>Mucoromycotina</taxon>
        <taxon>Mucoromycetes</taxon>
        <taxon>Mucorales</taxon>
        <taxon>Mucorineae</taxon>
        <taxon>Rhizopodaceae</taxon>
        <taxon>Rhizopus</taxon>
    </lineage>
</organism>
<sequence>MPCKKRLYQLIPTRLLDPDYVYYGGVDSEEHFVWSCPFKHEIWQTISPRFFVDPARLTYTFIQRPSSFGIEVAPSLSVTYLDIITSVLLFLWQIY</sequence>
<keyword evidence="2" id="KW-1185">Reference proteome</keyword>
<proteinExistence type="predicted"/>